<protein>
    <recommendedName>
        <fullName evidence="3">DUF1963 domain-containing protein</fullName>
    </recommendedName>
</protein>
<dbReference type="EMBL" id="BAABRN010000067">
    <property type="protein sequence ID" value="GAA5503793.1"/>
    <property type="molecule type" value="Genomic_DNA"/>
</dbReference>
<dbReference type="Pfam" id="PF09234">
    <property type="entry name" value="DUF1963"/>
    <property type="match status" value="1"/>
</dbReference>
<organism evidence="1 2">
    <name type="scientific">Deinococcus xinjiangensis</name>
    <dbReference type="NCBI Taxonomy" id="457454"/>
    <lineage>
        <taxon>Bacteria</taxon>
        <taxon>Thermotogati</taxon>
        <taxon>Deinococcota</taxon>
        <taxon>Deinococci</taxon>
        <taxon>Deinococcales</taxon>
        <taxon>Deinococcaceae</taxon>
        <taxon>Deinococcus</taxon>
    </lineage>
</organism>
<evidence type="ECO:0008006" key="3">
    <source>
        <dbReference type="Google" id="ProtNLM"/>
    </source>
</evidence>
<dbReference type="Proteomes" id="UP001458946">
    <property type="component" value="Unassembled WGS sequence"/>
</dbReference>
<dbReference type="PROSITE" id="PS51257">
    <property type="entry name" value="PROKAR_LIPOPROTEIN"/>
    <property type="match status" value="1"/>
</dbReference>
<sequence length="480" mass="53720">MKKPRPSTLLLLGAVLLVVGVGCQVAQKPAALNLAEAKSMTQPQNSRPEDIQLQQWVDPATGERVNLSFDGQKAVLERGGKISVHENPPFDEAAELARAQRDMDDSMLAFTLQNTVQSGLLDDPQGRKMAVEEQGMPPELWDGLINWNAVRQKDAPWQDPPPALLKLYGTWMRQRVTVAPPPATTSFDEQAQMLREAGLLRLTPHRPDGALWLPPVLEPHRAALQATEKPVLRLVAQSQRQPKLWESKVGGVPYRKRGAAWPMSREAQPRPLVFLAQLNMAELNPQGKNLPDFPDHGLLQFFILNTDLYGAEMDRRPDEDLGFRVLYLPEVVQDESQLEAGVVEPLGDQFELEDGLPFNYRKTVALSAFADRAPVGSSDHAQFAVLGLPKNYWEDETASRASEALFRLLPEGHKLGGSPDFTQADPRPQWGGDWQLLFQLDSDSRLGLMWGDMGIGNFFIHPDDLRRRDFSRVAYHWDCG</sequence>
<name>A0ABP9VI79_9DEIO</name>
<proteinExistence type="predicted"/>
<dbReference type="InterPro" id="IPR035948">
    <property type="entry name" value="YwqG-like_sf"/>
</dbReference>
<dbReference type="Gene3D" id="2.30.320.10">
    <property type="entry name" value="YwqG-like"/>
    <property type="match status" value="1"/>
</dbReference>
<evidence type="ECO:0000313" key="1">
    <source>
        <dbReference type="EMBL" id="GAA5503793.1"/>
    </source>
</evidence>
<accession>A0ABP9VI79</accession>
<evidence type="ECO:0000313" key="2">
    <source>
        <dbReference type="Proteomes" id="UP001458946"/>
    </source>
</evidence>
<dbReference type="PANTHER" id="PTHR36436:SF6">
    <property type="entry name" value="SLL5081 PROTEIN"/>
    <property type="match status" value="1"/>
</dbReference>
<reference evidence="1 2" key="1">
    <citation type="submission" date="2024-02" db="EMBL/GenBank/DDBJ databases">
        <title>Deinococcus xinjiangensis NBRC 107630.</title>
        <authorList>
            <person name="Ichikawa N."/>
            <person name="Katano-Makiyama Y."/>
            <person name="Hidaka K."/>
        </authorList>
    </citation>
    <scope>NUCLEOTIDE SEQUENCE [LARGE SCALE GENOMIC DNA]</scope>
    <source>
        <strain evidence="1 2">NBRC 107630</strain>
    </source>
</reference>
<keyword evidence="2" id="KW-1185">Reference proteome</keyword>
<dbReference type="InterPro" id="IPR015315">
    <property type="entry name" value="DUF1963"/>
</dbReference>
<comment type="caution">
    <text evidence="1">The sequence shown here is derived from an EMBL/GenBank/DDBJ whole genome shotgun (WGS) entry which is preliminary data.</text>
</comment>
<dbReference type="SUPFAM" id="SSF103032">
    <property type="entry name" value="Hypothetical protein YwqG"/>
    <property type="match status" value="1"/>
</dbReference>
<dbReference type="RefSeq" id="WP_353543765.1">
    <property type="nucleotide sequence ID" value="NZ_BAABRN010000067.1"/>
</dbReference>
<gene>
    <name evidence="1" type="ORF">Dxin01_03556</name>
</gene>
<dbReference type="PANTHER" id="PTHR36436">
    <property type="entry name" value="SLL5081 PROTEIN"/>
    <property type="match status" value="1"/>
</dbReference>